<dbReference type="OrthoDB" id="10518412at2759"/>
<sequence length="142" mass="16087">MGLSKPQKMQMYRNRSAVAIPVEVLQKCRTKHNNKLQQSSRTICNSHLPPTISLEHIRFNNVLKSRTRNQEDHPVLLKQMTLNIMNVIPPEVLTIYSDDSSLGKAESGVFNSKCEEVLKSEIIAIAKAMNYAIKTLNVTFGY</sequence>
<dbReference type="AlphaFoldDB" id="A0A8X6FWR4"/>
<protein>
    <submittedName>
        <fullName evidence="1">Uncharacterized protein</fullName>
    </submittedName>
</protein>
<reference evidence="1" key="1">
    <citation type="submission" date="2020-07" db="EMBL/GenBank/DDBJ databases">
        <title>Multicomponent nature underlies the extraordinary mechanical properties of spider dragline silk.</title>
        <authorList>
            <person name="Kono N."/>
            <person name="Nakamura H."/>
            <person name="Mori M."/>
            <person name="Yoshida Y."/>
            <person name="Ohtoshi R."/>
            <person name="Malay A.D."/>
            <person name="Moran D.A.P."/>
            <person name="Tomita M."/>
            <person name="Numata K."/>
            <person name="Arakawa K."/>
        </authorList>
    </citation>
    <scope>NUCLEOTIDE SEQUENCE</scope>
</reference>
<gene>
    <name evidence="1" type="ORF">TNCT_268481</name>
</gene>
<evidence type="ECO:0000313" key="2">
    <source>
        <dbReference type="Proteomes" id="UP000887116"/>
    </source>
</evidence>
<dbReference type="EMBL" id="BMAO01003813">
    <property type="protein sequence ID" value="GFQ90338.1"/>
    <property type="molecule type" value="Genomic_DNA"/>
</dbReference>
<keyword evidence="2" id="KW-1185">Reference proteome</keyword>
<proteinExistence type="predicted"/>
<evidence type="ECO:0000313" key="1">
    <source>
        <dbReference type="EMBL" id="GFQ90338.1"/>
    </source>
</evidence>
<organism evidence="1 2">
    <name type="scientific">Trichonephila clavata</name>
    <name type="common">Joro spider</name>
    <name type="synonym">Nephila clavata</name>
    <dbReference type="NCBI Taxonomy" id="2740835"/>
    <lineage>
        <taxon>Eukaryota</taxon>
        <taxon>Metazoa</taxon>
        <taxon>Ecdysozoa</taxon>
        <taxon>Arthropoda</taxon>
        <taxon>Chelicerata</taxon>
        <taxon>Arachnida</taxon>
        <taxon>Araneae</taxon>
        <taxon>Araneomorphae</taxon>
        <taxon>Entelegynae</taxon>
        <taxon>Araneoidea</taxon>
        <taxon>Nephilidae</taxon>
        <taxon>Trichonephila</taxon>
    </lineage>
</organism>
<dbReference type="Proteomes" id="UP000887116">
    <property type="component" value="Unassembled WGS sequence"/>
</dbReference>
<name>A0A8X6FWR4_TRICU</name>
<comment type="caution">
    <text evidence="1">The sequence shown here is derived from an EMBL/GenBank/DDBJ whole genome shotgun (WGS) entry which is preliminary data.</text>
</comment>
<accession>A0A8X6FWR4</accession>